<keyword evidence="10" id="KW-1015">Disulfide bond</keyword>
<dbReference type="InterPro" id="IPR000834">
    <property type="entry name" value="Peptidase_M14"/>
</dbReference>
<evidence type="ECO:0000256" key="9">
    <source>
        <dbReference type="ARBA" id="ARBA00022833"/>
    </source>
</evidence>
<feature type="chain" id="PRO_5040429548" description="Inactive metallocarboxypeptidase ECM14" evidence="16">
    <location>
        <begin position="24"/>
        <end position="565"/>
    </location>
</feature>
<evidence type="ECO:0000256" key="15">
    <source>
        <dbReference type="PROSITE-ProRule" id="PRU01379"/>
    </source>
</evidence>
<dbReference type="SUPFAM" id="SSF53187">
    <property type="entry name" value="Zn-dependent exopeptidases"/>
    <property type="match status" value="1"/>
</dbReference>
<dbReference type="GO" id="GO:0006508">
    <property type="term" value="P:proteolysis"/>
    <property type="evidence" value="ECO:0007669"/>
    <property type="project" value="InterPro"/>
</dbReference>
<organism evidence="18 19">
    <name type="scientific">Tothia fuscella</name>
    <dbReference type="NCBI Taxonomy" id="1048955"/>
    <lineage>
        <taxon>Eukaryota</taxon>
        <taxon>Fungi</taxon>
        <taxon>Dikarya</taxon>
        <taxon>Ascomycota</taxon>
        <taxon>Pezizomycotina</taxon>
        <taxon>Dothideomycetes</taxon>
        <taxon>Pleosporomycetidae</taxon>
        <taxon>Venturiales</taxon>
        <taxon>Cylindrosympodiaceae</taxon>
        <taxon>Tothia</taxon>
    </lineage>
</organism>
<evidence type="ECO:0000256" key="14">
    <source>
        <dbReference type="ARBA" id="ARBA00026213"/>
    </source>
</evidence>
<comment type="similarity">
    <text evidence="4 15">Belongs to the peptidase M14 family.</text>
</comment>
<keyword evidence="11" id="KW-0961">Cell wall biogenesis/degradation</keyword>
<dbReference type="PROSITE" id="PS52035">
    <property type="entry name" value="PEPTIDASE_M14"/>
    <property type="match status" value="1"/>
</dbReference>
<evidence type="ECO:0000313" key="19">
    <source>
        <dbReference type="Proteomes" id="UP000800235"/>
    </source>
</evidence>
<dbReference type="PANTHER" id="PTHR11705">
    <property type="entry name" value="PROTEASE FAMILY M14 CARBOXYPEPTIDASE A,B"/>
    <property type="match status" value="1"/>
</dbReference>
<dbReference type="FunFam" id="3.40.630.10:FF:000060">
    <property type="entry name" value="Putative metallocarboxypeptidase ecm14"/>
    <property type="match status" value="1"/>
</dbReference>
<comment type="function">
    <text evidence="12">Inactive carboxypeptidase that may play a role in cell wall organization and biogenesis.</text>
</comment>
<evidence type="ECO:0000256" key="6">
    <source>
        <dbReference type="ARBA" id="ARBA00022554"/>
    </source>
</evidence>
<evidence type="ECO:0000256" key="11">
    <source>
        <dbReference type="ARBA" id="ARBA00023316"/>
    </source>
</evidence>
<evidence type="ECO:0000256" key="2">
    <source>
        <dbReference type="ARBA" id="ARBA00004116"/>
    </source>
</evidence>
<evidence type="ECO:0000256" key="10">
    <source>
        <dbReference type="ARBA" id="ARBA00023157"/>
    </source>
</evidence>
<dbReference type="PROSITE" id="PS00132">
    <property type="entry name" value="CARBOXYPEPT_ZN_1"/>
    <property type="match status" value="1"/>
</dbReference>
<dbReference type="OrthoDB" id="3626597at2759"/>
<evidence type="ECO:0000256" key="1">
    <source>
        <dbReference type="ARBA" id="ARBA00001947"/>
    </source>
</evidence>
<reference evidence="18" key="1">
    <citation type="journal article" date="2020" name="Stud. Mycol.">
        <title>101 Dothideomycetes genomes: a test case for predicting lifestyles and emergence of pathogens.</title>
        <authorList>
            <person name="Haridas S."/>
            <person name="Albert R."/>
            <person name="Binder M."/>
            <person name="Bloem J."/>
            <person name="Labutti K."/>
            <person name="Salamov A."/>
            <person name="Andreopoulos B."/>
            <person name="Baker S."/>
            <person name="Barry K."/>
            <person name="Bills G."/>
            <person name="Bluhm B."/>
            <person name="Cannon C."/>
            <person name="Castanera R."/>
            <person name="Culley D."/>
            <person name="Daum C."/>
            <person name="Ezra D."/>
            <person name="Gonzalez J."/>
            <person name="Henrissat B."/>
            <person name="Kuo A."/>
            <person name="Liang C."/>
            <person name="Lipzen A."/>
            <person name="Lutzoni F."/>
            <person name="Magnuson J."/>
            <person name="Mondo S."/>
            <person name="Nolan M."/>
            <person name="Ohm R."/>
            <person name="Pangilinan J."/>
            <person name="Park H.-J."/>
            <person name="Ramirez L."/>
            <person name="Alfaro M."/>
            <person name="Sun H."/>
            <person name="Tritt A."/>
            <person name="Yoshinaga Y."/>
            <person name="Zwiers L.-H."/>
            <person name="Turgeon B."/>
            <person name="Goodwin S."/>
            <person name="Spatafora J."/>
            <person name="Crous P."/>
            <person name="Grigoriev I."/>
        </authorList>
    </citation>
    <scope>NUCLEOTIDE SEQUENCE</scope>
    <source>
        <strain evidence="18">CBS 130266</strain>
    </source>
</reference>
<evidence type="ECO:0000256" key="3">
    <source>
        <dbReference type="ARBA" id="ARBA00004613"/>
    </source>
</evidence>
<dbReference type="GO" id="GO:0005773">
    <property type="term" value="C:vacuole"/>
    <property type="evidence" value="ECO:0007669"/>
    <property type="project" value="UniProtKB-SubCell"/>
</dbReference>
<evidence type="ECO:0000256" key="5">
    <source>
        <dbReference type="ARBA" id="ARBA00022525"/>
    </source>
</evidence>
<evidence type="ECO:0000256" key="7">
    <source>
        <dbReference type="ARBA" id="ARBA00022723"/>
    </source>
</evidence>
<dbReference type="InterPro" id="IPR057246">
    <property type="entry name" value="CARBOXYPEPT_ZN_1"/>
</dbReference>
<feature type="domain" description="Peptidase M14" evidence="17">
    <location>
        <begin position="180"/>
        <end position="508"/>
    </location>
</feature>
<dbReference type="PANTHER" id="PTHR11705:SF147">
    <property type="entry name" value="INACTIVE METALLOCARBOXYPEPTIDASE ECM14"/>
    <property type="match status" value="1"/>
</dbReference>
<dbReference type="GO" id="GO:0008270">
    <property type="term" value="F:zinc ion binding"/>
    <property type="evidence" value="ECO:0007669"/>
    <property type="project" value="InterPro"/>
</dbReference>
<dbReference type="GO" id="GO:0005576">
    <property type="term" value="C:extracellular region"/>
    <property type="evidence" value="ECO:0007669"/>
    <property type="project" value="UniProtKB-SubCell"/>
</dbReference>
<evidence type="ECO:0000259" key="17">
    <source>
        <dbReference type="PROSITE" id="PS52035"/>
    </source>
</evidence>
<evidence type="ECO:0000256" key="16">
    <source>
        <dbReference type="SAM" id="SignalP"/>
    </source>
</evidence>
<comment type="cofactor">
    <cofactor evidence="1">
        <name>Zn(2+)</name>
        <dbReference type="ChEBI" id="CHEBI:29105"/>
    </cofactor>
</comment>
<comment type="caution">
    <text evidence="18">The sequence shown here is derived from an EMBL/GenBank/DDBJ whole genome shotgun (WGS) entry which is preliminary data.</text>
</comment>
<keyword evidence="7" id="KW-0479">Metal-binding</keyword>
<dbReference type="PRINTS" id="PR00765">
    <property type="entry name" value="CRBOXYPTASEA"/>
</dbReference>
<dbReference type="CDD" id="cd03860">
    <property type="entry name" value="M14_CP_A-B_like"/>
    <property type="match status" value="1"/>
</dbReference>
<keyword evidence="9" id="KW-0862">Zinc</keyword>
<keyword evidence="8 16" id="KW-0732">Signal</keyword>
<keyword evidence="6" id="KW-0926">Vacuole</keyword>
<accession>A0A9P4P0H0</accession>
<protein>
    <recommendedName>
        <fullName evidence="13">Inactive metallocarboxypeptidase ECM14</fullName>
    </recommendedName>
    <alternativeName>
        <fullName evidence="14">Inactive metallocarboxypeptidase ecm14</fullName>
    </alternativeName>
</protein>
<evidence type="ECO:0000256" key="13">
    <source>
        <dbReference type="ARBA" id="ARBA00026187"/>
    </source>
</evidence>
<comment type="caution">
    <text evidence="15">Lacks conserved residue(s) required for the propagation of feature annotation.</text>
</comment>
<dbReference type="Proteomes" id="UP000800235">
    <property type="component" value="Unassembled WGS sequence"/>
</dbReference>
<feature type="signal peptide" evidence="16">
    <location>
        <begin position="1"/>
        <end position="23"/>
    </location>
</feature>
<dbReference type="Gene3D" id="3.40.630.10">
    <property type="entry name" value="Zn peptidases"/>
    <property type="match status" value="1"/>
</dbReference>
<keyword evidence="19" id="KW-1185">Reference proteome</keyword>
<dbReference type="GO" id="GO:0004181">
    <property type="term" value="F:metallocarboxypeptidase activity"/>
    <property type="evidence" value="ECO:0007669"/>
    <property type="project" value="InterPro"/>
</dbReference>
<gene>
    <name evidence="18" type="ORF">EJ08DRAFT_685907</name>
</gene>
<dbReference type="Pfam" id="PF00246">
    <property type="entry name" value="Peptidase_M14"/>
    <property type="match status" value="1"/>
</dbReference>
<proteinExistence type="inferred from homology"/>
<dbReference type="EMBL" id="MU007016">
    <property type="protein sequence ID" value="KAF2434598.1"/>
    <property type="molecule type" value="Genomic_DNA"/>
</dbReference>
<evidence type="ECO:0000256" key="4">
    <source>
        <dbReference type="ARBA" id="ARBA00005988"/>
    </source>
</evidence>
<sequence length="565" mass="63711">MRGLHAATSTLTLLSLCIPTTCATSHPQSQQPSWRRITNHLVAKIWNVPAVQMPLREKKIHVVTPAAESRAGRLAARYGQDIVLRFNVSTASEARAIAEATEDLYLDVWAFNDNYVDIRLAKNIVPSLLGLLPTSLQTACAPLMPESALAEVIDRSLPSADQPTFTPSLKPSSEDIFFQDYQPLSVISPWMRLMSSMFPTHVRLISLGLSYEGREIEALRVGVHPTNNDDPDRPRRKTIIISGGLHAREWISTSTATYIAQKMITQYGKSSTWTTLLESFDWIFIPTLNPDGYEYTWSTDRLWRKNRQPTPLRFCRGIDLDRSFGFQWDGDASGGNPCSESYAGEEAWQAVESRRFADWARNETENNNVEFTALVDLHSYSQQVLYPYSYSCAASPPTLENLEELALGLAKSLRQGNHHHFYKTTSACEGNVNFNSVKGGRKKKTILPRIERGGGSALDWFYHELGVKYAYQVKLRDMGSYGFMLPKENIIPQGREMMQAVTYLGRYLLGGQVLKEDEGLAKKKDGRAEEGVHIMDDDAVVVEKPHVMKEAGEQSPQFELRKRRR</sequence>
<evidence type="ECO:0000313" key="18">
    <source>
        <dbReference type="EMBL" id="KAF2434598.1"/>
    </source>
</evidence>
<dbReference type="AlphaFoldDB" id="A0A9P4P0H0"/>
<comment type="subcellular location">
    <subcellularLocation>
        <location evidence="3">Secreted</location>
    </subcellularLocation>
    <subcellularLocation>
        <location evidence="2">Vacuole</location>
    </subcellularLocation>
</comment>
<keyword evidence="5" id="KW-0964">Secreted</keyword>
<name>A0A9P4P0H0_9PEZI</name>
<dbReference type="GO" id="GO:0071555">
    <property type="term" value="P:cell wall organization"/>
    <property type="evidence" value="ECO:0007669"/>
    <property type="project" value="UniProtKB-KW"/>
</dbReference>
<evidence type="ECO:0000256" key="8">
    <source>
        <dbReference type="ARBA" id="ARBA00022729"/>
    </source>
</evidence>
<dbReference type="SMART" id="SM00631">
    <property type="entry name" value="Zn_pept"/>
    <property type="match status" value="1"/>
</dbReference>
<evidence type="ECO:0000256" key="12">
    <source>
        <dbReference type="ARBA" id="ARBA00025210"/>
    </source>
</evidence>